<evidence type="ECO:0000313" key="6">
    <source>
        <dbReference type="Proteomes" id="UP001250698"/>
    </source>
</evidence>
<comment type="caution">
    <text evidence="5">The sequence shown here is derived from an EMBL/GenBank/DDBJ whole genome shotgun (WGS) entry which is preliminary data.</text>
</comment>
<accession>A0ABU3TJ93</accession>
<keyword evidence="6" id="KW-1185">Reference proteome</keyword>
<dbReference type="EMBL" id="JAWDJT010000008">
    <property type="protein sequence ID" value="MDU0371437.1"/>
    <property type="molecule type" value="Genomic_DNA"/>
</dbReference>
<keyword evidence="3" id="KW-0732">Signal</keyword>
<dbReference type="InterPro" id="IPR018900">
    <property type="entry name" value="Curli_CsgE"/>
</dbReference>
<proteinExistence type="predicted"/>
<protein>
    <recommendedName>
        <fullName evidence="2">Curli production assembly/transport component CsgE</fullName>
    </recommendedName>
</protein>
<evidence type="ECO:0000313" key="5">
    <source>
        <dbReference type="EMBL" id="MDU0371437.1"/>
    </source>
</evidence>
<evidence type="ECO:0000256" key="4">
    <source>
        <dbReference type="SAM" id="MobiDB-lite"/>
    </source>
</evidence>
<dbReference type="Proteomes" id="UP001250698">
    <property type="component" value="Unassembled WGS sequence"/>
</dbReference>
<reference evidence="5 6" key="1">
    <citation type="submission" date="2023-10" db="EMBL/GenBank/DDBJ databases">
        <title>Hymenobacter endophyticus sp. nov., an isolate from the leaf tissues of wheat.</title>
        <authorList>
            <person name="Dai Y."/>
        </authorList>
    </citation>
    <scope>NUCLEOTIDE SEQUENCE [LARGE SCALE GENOMIC DNA]</scope>
    <source>
        <strain evidence="5 6">ZK17L-C2</strain>
    </source>
</reference>
<name>A0ABU3TJ93_9BACT</name>
<sequence length="210" mass="23923">MRPSSKRNTGKKMPLPLVLWWRPWMWGLSCLILCLLIHSGALAQAERKRPVRADAPAKTTTQAPTREAKAGAESGRKLEENLRMLFRLDSLQSARRKVISGLEISGLVVDQSITKPGRDFYDLFYSQWEAPSEVQEYTITIGEKPFRATSTLLTVRVNEADLLEFPLQPSYDLVQDAVQEAIGYVQDYLVQQQALTRQLEKEGRTQLEQF</sequence>
<evidence type="ECO:0000256" key="2">
    <source>
        <dbReference type="ARBA" id="ARBA00014024"/>
    </source>
</evidence>
<evidence type="ECO:0000256" key="1">
    <source>
        <dbReference type="ARBA" id="ARBA00003989"/>
    </source>
</evidence>
<comment type="function">
    <text evidence="1">May be involved in the biogenesis of curli organelles.</text>
</comment>
<organism evidence="5 6">
    <name type="scientific">Hymenobacter endophyticus</name>
    <dbReference type="NCBI Taxonomy" id="3076335"/>
    <lineage>
        <taxon>Bacteria</taxon>
        <taxon>Pseudomonadati</taxon>
        <taxon>Bacteroidota</taxon>
        <taxon>Cytophagia</taxon>
        <taxon>Cytophagales</taxon>
        <taxon>Hymenobacteraceae</taxon>
        <taxon>Hymenobacter</taxon>
    </lineage>
</organism>
<gene>
    <name evidence="5" type="ORF">ROI90_13600</name>
</gene>
<evidence type="ECO:0000256" key="3">
    <source>
        <dbReference type="ARBA" id="ARBA00022729"/>
    </source>
</evidence>
<feature type="region of interest" description="Disordered" evidence="4">
    <location>
        <begin position="48"/>
        <end position="74"/>
    </location>
</feature>
<dbReference type="Pfam" id="PF10627">
    <property type="entry name" value="CsgE"/>
    <property type="match status" value="1"/>
</dbReference>
<dbReference type="RefSeq" id="WP_315998895.1">
    <property type="nucleotide sequence ID" value="NZ_JAWDJT010000008.1"/>
</dbReference>